<keyword evidence="4 11" id="KW-0813">Transport</keyword>
<feature type="region of interest" description="Disordered" evidence="12">
    <location>
        <begin position="1"/>
        <end position="21"/>
    </location>
</feature>
<dbReference type="PRINTS" id="PR00612">
    <property type="entry name" value="ALPHAHAEM"/>
</dbReference>
<dbReference type="InterPro" id="IPR012292">
    <property type="entry name" value="Globin/Proto"/>
</dbReference>
<keyword evidence="5 11" id="KW-0349">Heme</keyword>
<keyword evidence="6 11" id="KW-0561">Oxygen transport</keyword>
<accession>A0ABM4RLQ8</accession>
<dbReference type="InterPro" id="IPR000971">
    <property type="entry name" value="Globin"/>
</dbReference>
<organism evidence="14 15">
    <name type="scientific">Bos indicus</name>
    <name type="common">Zebu</name>
    <dbReference type="NCBI Taxonomy" id="9915"/>
    <lineage>
        <taxon>Eukaryota</taxon>
        <taxon>Metazoa</taxon>
        <taxon>Chordata</taxon>
        <taxon>Craniata</taxon>
        <taxon>Vertebrata</taxon>
        <taxon>Euteleostomi</taxon>
        <taxon>Mammalia</taxon>
        <taxon>Eutheria</taxon>
        <taxon>Laurasiatheria</taxon>
        <taxon>Artiodactyla</taxon>
        <taxon>Ruminantia</taxon>
        <taxon>Pecora</taxon>
        <taxon>Bovidae</taxon>
        <taxon>Bovinae</taxon>
        <taxon>Bos</taxon>
    </lineage>
</organism>
<evidence type="ECO:0000256" key="12">
    <source>
        <dbReference type="SAM" id="MobiDB-lite"/>
    </source>
</evidence>
<keyword evidence="7" id="KW-0479">Metal-binding</keyword>
<keyword evidence="8" id="KW-0408">Iron</keyword>
<feature type="compositionally biased region" description="Gly residues" evidence="12">
    <location>
        <begin position="157"/>
        <end position="167"/>
    </location>
</feature>
<protein>
    <recommendedName>
        <fullName evidence="3">Hemoglobin subunit zeta</fullName>
    </recommendedName>
    <alternativeName>
        <fullName evidence="10">Hemoglobin zeta chain</fullName>
    </alternativeName>
    <alternativeName>
        <fullName evidence="9">Zeta-globin</fullName>
    </alternativeName>
</protein>
<comment type="function">
    <text evidence="1">The zeta chain is an alpha-type chain of mammalian embryonic hemoglobin.</text>
</comment>
<evidence type="ECO:0000313" key="15">
    <source>
        <dbReference type="RefSeq" id="XP_070636484.1"/>
    </source>
</evidence>
<evidence type="ECO:0000256" key="2">
    <source>
        <dbReference type="ARBA" id="ARBA00008705"/>
    </source>
</evidence>
<evidence type="ECO:0000256" key="8">
    <source>
        <dbReference type="ARBA" id="ARBA00023004"/>
    </source>
</evidence>
<keyword evidence="14" id="KW-1185">Reference proteome</keyword>
<dbReference type="PANTHER" id="PTHR11442:SF41">
    <property type="entry name" value="HEMOGLOBIN SUBUNIT ZETA"/>
    <property type="match status" value="1"/>
</dbReference>
<feature type="region of interest" description="Disordered" evidence="12">
    <location>
        <begin position="147"/>
        <end position="180"/>
    </location>
</feature>
<dbReference type="RefSeq" id="XP_070636484.1">
    <property type="nucleotide sequence ID" value="XM_070780383.1"/>
</dbReference>
<dbReference type="Gene3D" id="1.10.490.10">
    <property type="entry name" value="Globins"/>
    <property type="match status" value="1"/>
</dbReference>
<dbReference type="InterPro" id="IPR002339">
    <property type="entry name" value="Hemoglobin_pi"/>
</dbReference>
<dbReference type="PRINTS" id="PR00815">
    <property type="entry name" value="PIHAEM"/>
</dbReference>
<feature type="domain" description="Globin" evidence="13">
    <location>
        <begin position="23"/>
        <end position="180"/>
    </location>
</feature>
<evidence type="ECO:0000256" key="7">
    <source>
        <dbReference type="ARBA" id="ARBA00022723"/>
    </source>
</evidence>
<dbReference type="PANTHER" id="PTHR11442">
    <property type="entry name" value="HEMOGLOBIN FAMILY MEMBER"/>
    <property type="match status" value="1"/>
</dbReference>
<dbReference type="GeneID" id="139179808"/>
<evidence type="ECO:0000256" key="6">
    <source>
        <dbReference type="ARBA" id="ARBA00022621"/>
    </source>
</evidence>
<proteinExistence type="inferred from homology"/>
<evidence type="ECO:0000256" key="10">
    <source>
        <dbReference type="ARBA" id="ARBA00032527"/>
    </source>
</evidence>
<name>A0ABM4RLQ8_BOSIN</name>
<evidence type="ECO:0000256" key="4">
    <source>
        <dbReference type="ARBA" id="ARBA00022448"/>
    </source>
</evidence>
<dbReference type="Proteomes" id="UP001652663">
    <property type="component" value="Chromosome 25"/>
</dbReference>
<evidence type="ECO:0000256" key="1">
    <source>
        <dbReference type="ARBA" id="ARBA00001990"/>
    </source>
</evidence>
<gene>
    <name evidence="15" type="primary">LOC139179808</name>
</gene>
<evidence type="ECO:0000313" key="14">
    <source>
        <dbReference type="Proteomes" id="UP001652663"/>
    </source>
</evidence>
<evidence type="ECO:0000256" key="3">
    <source>
        <dbReference type="ARBA" id="ARBA00017277"/>
    </source>
</evidence>
<dbReference type="Pfam" id="PF00042">
    <property type="entry name" value="Globin"/>
    <property type="match status" value="1"/>
</dbReference>
<evidence type="ECO:0000259" key="13">
    <source>
        <dbReference type="PROSITE" id="PS01033"/>
    </source>
</evidence>
<feature type="compositionally biased region" description="Basic and acidic residues" evidence="12">
    <location>
        <begin position="168"/>
        <end position="180"/>
    </location>
</feature>
<evidence type="ECO:0000256" key="5">
    <source>
        <dbReference type="ARBA" id="ARBA00022617"/>
    </source>
</evidence>
<sequence>MVLRHKDPPLPRPEFLGAEGGSSGLGTERTIIVSLWSKISTQADVIGTKTLERLFSCYPQAKTYFPHFDLHTGSAQLRAHGSRVVAAVGDAVKSIDNVTSALSKLSELHAYVLRVDPVNFKVGAGPPARVSGRGPGGWRRSRWAGFRGGARPRGRGCSLGRGPGGRGEVAEAELRRGRQR</sequence>
<dbReference type="InterPro" id="IPR009050">
    <property type="entry name" value="Globin-like_sf"/>
</dbReference>
<evidence type="ECO:0000256" key="11">
    <source>
        <dbReference type="RuleBase" id="RU000356"/>
    </source>
</evidence>
<dbReference type="SUPFAM" id="SSF46458">
    <property type="entry name" value="Globin-like"/>
    <property type="match status" value="1"/>
</dbReference>
<evidence type="ECO:0000256" key="9">
    <source>
        <dbReference type="ARBA" id="ARBA00029781"/>
    </source>
</evidence>
<dbReference type="InterPro" id="IPR050056">
    <property type="entry name" value="Hemoglobin_oxygen_transport"/>
</dbReference>
<dbReference type="InterPro" id="IPR002338">
    <property type="entry name" value="Hemoglobin_a-typ"/>
</dbReference>
<reference evidence="15" key="1">
    <citation type="submission" date="2025-08" db="UniProtKB">
        <authorList>
            <consortium name="RefSeq"/>
        </authorList>
    </citation>
    <scope>IDENTIFICATION</scope>
    <source>
        <tissue evidence="15">Blood</tissue>
    </source>
</reference>
<dbReference type="PROSITE" id="PS01033">
    <property type="entry name" value="GLOBIN"/>
    <property type="match status" value="1"/>
</dbReference>
<comment type="similarity">
    <text evidence="2 11">Belongs to the globin family.</text>
</comment>